<comment type="similarity">
    <text evidence="1">Belongs to the ATP-dependent AMP-binding enzyme family.</text>
</comment>
<organism evidence="8 9">
    <name type="scientific">Catellatospora bangladeshensis</name>
    <dbReference type="NCBI Taxonomy" id="310355"/>
    <lineage>
        <taxon>Bacteria</taxon>
        <taxon>Bacillati</taxon>
        <taxon>Actinomycetota</taxon>
        <taxon>Actinomycetes</taxon>
        <taxon>Micromonosporales</taxon>
        <taxon>Micromonosporaceae</taxon>
        <taxon>Catellatospora</taxon>
    </lineage>
</organism>
<evidence type="ECO:0000256" key="1">
    <source>
        <dbReference type="ARBA" id="ARBA00006432"/>
    </source>
</evidence>
<proteinExistence type="inferred from homology"/>
<dbReference type="Pfam" id="PF23562">
    <property type="entry name" value="AMP-binding_C_3"/>
    <property type="match status" value="1"/>
</dbReference>
<evidence type="ECO:0000256" key="3">
    <source>
        <dbReference type="ARBA" id="ARBA00022832"/>
    </source>
</evidence>
<dbReference type="CDD" id="cd05907">
    <property type="entry name" value="VL_LC_FACS_like"/>
    <property type="match status" value="1"/>
</dbReference>
<evidence type="ECO:0000256" key="5">
    <source>
        <dbReference type="ARBA" id="ARBA00032875"/>
    </source>
</evidence>
<keyword evidence="2 8" id="KW-0436">Ligase</keyword>
<keyword evidence="4" id="KW-0443">Lipid metabolism</keyword>
<evidence type="ECO:0000256" key="4">
    <source>
        <dbReference type="ARBA" id="ARBA00023098"/>
    </source>
</evidence>
<feature type="domain" description="AMP-dependent synthetase/ligase" evidence="7">
    <location>
        <begin position="86"/>
        <end position="483"/>
    </location>
</feature>
<dbReference type="AlphaFoldDB" id="A0A8J3JEA5"/>
<keyword evidence="3" id="KW-0276">Fatty acid metabolism</keyword>
<evidence type="ECO:0000313" key="9">
    <source>
        <dbReference type="Proteomes" id="UP000601223"/>
    </source>
</evidence>
<dbReference type="InterPro" id="IPR000873">
    <property type="entry name" value="AMP-dep_synth/lig_dom"/>
</dbReference>
<dbReference type="PANTHER" id="PTHR43272:SF32">
    <property type="entry name" value="AMP-DEPENDENT SYNTHETASE_LIGASE DOMAIN-CONTAINING PROTEIN"/>
    <property type="match status" value="1"/>
</dbReference>
<dbReference type="Pfam" id="PF00501">
    <property type="entry name" value="AMP-binding"/>
    <property type="match status" value="1"/>
</dbReference>
<dbReference type="Proteomes" id="UP000601223">
    <property type="component" value="Unassembled WGS sequence"/>
</dbReference>
<feature type="region of interest" description="Disordered" evidence="6">
    <location>
        <begin position="1"/>
        <end position="28"/>
    </location>
</feature>
<dbReference type="GO" id="GO:0004467">
    <property type="term" value="F:long-chain fatty acid-CoA ligase activity"/>
    <property type="evidence" value="ECO:0007669"/>
    <property type="project" value="TreeGrafter"/>
</dbReference>
<evidence type="ECO:0000256" key="6">
    <source>
        <dbReference type="SAM" id="MobiDB-lite"/>
    </source>
</evidence>
<dbReference type="SUPFAM" id="SSF56801">
    <property type="entry name" value="Acetyl-CoA synthetase-like"/>
    <property type="match status" value="1"/>
</dbReference>
<dbReference type="GO" id="GO:0016020">
    <property type="term" value="C:membrane"/>
    <property type="evidence" value="ECO:0007669"/>
    <property type="project" value="TreeGrafter"/>
</dbReference>
<evidence type="ECO:0000313" key="8">
    <source>
        <dbReference type="EMBL" id="GIF78967.1"/>
    </source>
</evidence>
<keyword evidence="9" id="KW-1185">Reference proteome</keyword>
<sequence>MVTGVRPATAGGAPDPAPPSEAGQRLQDRGADVLQCRGRPWRFADGRRGRAGCPHEQSKERMVRQFSQAPAVTIDDTARLTDPVWDNAAQTPQLVQFSRRTSTGFDDITSEQFHAEVVALARGLVASGVQPGDRVGLMSKTRYEWTLIDYAIWACGGVTVPIYETSSTEQVQWILADSGAVGCFTETPEHSATVREAAPALARLWEIDGGDLPTLVTLGASVDPAEIDVRRKSGSADDPATIVYTSGTTGRPKGCVLTHRNMLSDIGNAIPALDVLFHEGASTVLFLPLAHAFARLLQLGVVQGRVKTTHTADVKNLVADLTAFRPTFLLSVPRVFEKVYNSARQKAHSGGKGAIFDRAEAVAIAYSRALQTPGGPGLGLKLRHTVFDKLVYGKLRAALGGRCHSAISGGAPLGDRLGHFFRGVGLNVLEGYGLTETSPAITFNRASAQRIGTVGQPLPGVTIAIADDGEILARGEVIFPGYWNNPAATAEAIDAEGWFHTGDLGSLDADGFLSITGRKKEIIVTAGGKNVAPAVLEDRVRAHALVSQCMVVGDRQPFIAALVTIDPEALPAWLAERGRPETAVADLREDADLRAEIEAAVAEANKAVSQAEGIKVFRILPRDFTEATGELTPSLKVKRAVVMKEYAEEIDAIYRR</sequence>
<protein>
    <recommendedName>
        <fullName evidence="5">Acyl-CoA synthetase</fullName>
    </recommendedName>
</protein>
<dbReference type="PANTHER" id="PTHR43272">
    <property type="entry name" value="LONG-CHAIN-FATTY-ACID--COA LIGASE"/>
    <property type="match status" value="1"/>
</dbReference>
<comment type="caution">
    <text evidence="8">The sequence shown here is derived from an EMBL/GenBank/DDBJ whole genome shotgun (WGS) entry which is preliminary data.</text>
</comment>
<dbReference type="InterPro" id="IPR042099">
    <property type="entry name" value="ANL_N_sf"/>
</dbReference>
<evidence type="ECO:0000256" key="2">
    <source>
        <dbReference type="ARBA" id="ARBA00022598"/>
    </source>
</evidence>
<dbReference type="Gene3D" id="3.40.50.12780">
    <property type="entry name" value="N-terminal domain of ligase-like"/>
    <property type="match status" value="1"/>
</dbReference>
<accession>A0A8J3JEA5</accession>
<gene>
    <name evidence="8" type="ORF">Cba03nite_03160</name>
</gene>
<reference evidence="8 9" key="1">
    <citation type="submission" date="2021-01" db="EMBL/GenBank/DDBJ databases">
        <title>Whole genome shotgun sequence of Catellatospora bangladeshensis NBRC 107357.</title>
        <authorList>
            <person name="Komaki H."/>
            <person name="Tamura T."/>
        </authorList>
    </citation>
    <scope>NUCLEOTIDE SEQUENCE [LARGE SCALE GENOMIC DNA]</scope>
    <source>
        <strain evidence="8 9">NBRC 107357</strain>
    </source>
</reference>
<dbReference type="PROSITE" id="PS00455">
    <property type="entry name" value="AMP_BINDING"/>
    <property type="match status" value="1"/>
</dbReference>
<dbReference type="InterPro" id="IPR020845">
    <property type="entry name" value="AMP-binding_CS"/>
</dbReference>
<evidence type="ECO:0000259" key="7">
    <source>
        <dbReference type="Pfam" id="PF00501"/>
    </source>
</evidence>
<dbReference type="EMBL" id="BONF01000003">
    <property type="protein sequence ID" value="GIF78967.1"/>
    <property type="molecule type" value="Genomic_DNA"/>
</dbReference>
<name>A0A8J3JEA5_9ACTN</name>